<sequence>MKQKLLSYIKFLPLGFLTFSIAFTIYIILNGYLIKEPENKLDSSEIVFLETFIKNVKSKDINQIYKVLNSNIGDKNSILKVLNEKEFYDTVNNAIPKVTLFLKDENYNLESVGLKEGKSLQFLLENKNGESTYCSITIGKNNKGKLEIAGFEFTNIKLSISEIILKDKLKTENLTSSNYLIIGYILFTLIIWTAAYITLIYSKYSSEKKYYFLIFLFVFGITYDWNSSELLEQYQFISMTLNPLSVKKTNFLENWKLIISFPLGAIIFLAKILITTKLNNEKN</sequence>
<reference evidence="2" key="1">
    <citation type="journal article" date="2019" name="PLoS Negl. Trop. Dis.">
        <title>Revisiting the worldwide diversity of Leptospira species in the environment.</title>
        <authorList>
            <person name="Vincent A.T."/>
            <person name="Schiettekatte O."/>
            <person name="Bourhy P."/>
            <person name="Veyrier F.J."/>
            <person name="Picardeau M."/>
        </authorList>
    </citation>
    <scope>NUCLEOTIDE SEQUENCE [LARGE SCALE GENOMIC DNA]</scope>
    <source>
        <strain evidence="2">201800293</strain>
    </source>
</reference>
<dbReference type="AlphaFoldDB" id="A0A6N4QEV1"/>
<feature type="transmembrane region" description="Helical" evidence="1">
    <location>
        <begin position="12"/>
        <end position="34"/>
    </location>
</feature>
<protein>
    <submittedName>
        <fullName evidence="2">Uncharacterized protein</fullName>
    </submittedName>
</protein>
<evidence type="ECO:0000256" key="1">
    <source>
        <dbReference type="SAM" id="Phobius"/>
    </source>
</evidence>
<dbReference type="OrthoDB" id="345924at2"/>
<dbReference type="RefSeq" id="WP_135634960.1">
    <property type="nucleotide sequence ID" value="NZ_RQFE01000024.1"/>
</dbReference>
<dbReference type="EMBL" id="RQFF01000030">
    <property type="protein sequence ID" value="TGK69687.1"/>
    <property type="molecule type" value="Genomic_DNA"/>
</dbReference>
<accession>A0A6N4QEV1</accession>
<name>A0A6N4QEV1_9LEPT</name>
<keyword evidence="1" id="KW-1133">Transmembrane helix</keyword>
<dbReference type="Proteomes" id="UP000297239">
    <property type="component" value="Unassembled WGS sequence"/>
</dbReference>
<feature type="transmembrane region" description="Helical" evidence="1">
    <location>
        <begin position="210"/>
        <end position="226"/>
    </location>
</feature>
<keyword evidence="1" id="KW-0812">Transmembrane</keyword>
<feature type="transmembrane region" description="Helical" evidence="1">
    <location>
        <begin position="179"/>
        <end position="201"/>
    </location>
</feature>
<proteinExistence type="predicted"/>
<feature type="transmembrane region" description="Helical" evidence="1">
    <location>
        <begin position="255"/>
        <end position="274"/>
    </location>
</feature>
<evidence type="ECO:0000313" key="2">
    <source>
        <dbReference type="EMBL" id="TGK69687.1"/>
    </source>
</evidence>
<keyword evidence="1" id="KW-0472">Membrane</keyword>
<evidence type="ECO:0000313" key="3">
    <source>
        <dbReference type="Proteomes" id="UP000297239"/>
    </source>
</evidence>
<gene>
    <name evidence="2" type="ORF">EHQ18_12940</name>
</gene>
<organism evidence="2 3">
    <name type="scientific">Leptospira kanakyensis</name>
    <dbReference type="NCBI Taxonomy" id="2484968"/>
    <lineage>
        <taxon>Bacteria</taxon>
        <taxon>Pseudomonadati</taxon>
        <taxon>Spirochaetota</taxon>
        <taxon>Spirochaetia</taxon>
        <taxon>Leptospirales</taxon>
        <taxon>Leptospiraceae</taxon>
        <taxon>Leptospira</taxon>
    </lineage>
</organism>
<keyword evidence="3" id="KW-1185">Reference proteome</keyword>
<comment type="caution">
    <text evidence="2">The sequence shown here is derived from an EMBL/GenBank/DDBJ whole genome shotgun (WGS) entry which is preliminary data.</text>
</comment>